<accession>A0A804JJG2</accession>
<name>A0A804JJG2_MUSAM</name>
<dbReference type="Gramene" id="Ma06_t23170.1">
    <property type="protein sequence ID" value="Ma06_p23170.1"/>
    <property type="gene ID" value="Ma06_g23170"/>
</dbReference>
<dbReference type="EnsemblPlants" id="Ma06_t23170.1">
    <property type="protein sequence ID" value="Ma06_p23170.1"/>
    <property type="gene ID" value="Ma06_g23170"/>
</dbReference>
<protein>
    <submittedName>
        <fullName evidence="1">Uncharacterized protein</fullName>
    </submittedName>
</protein>
<sequence>MREPRYPLPRIVQWGHRRNCSLLHAVRPTDFNVRVP</sequence>
<reference evidence="1" key="1">
    <citation type="submission" date="2021-05" db="UniProtKB">
        <authorList>
            <consortium name="EnsemblPlants"/>
        </authorList>
    </citation>
    <scope>IDENTIFICATION</scope>
    <source>
        <strain evidence="1">subsp. malaccensis</strain>
    </source>
</reference>
<evidence type="ECO:0000313" key="2">
    <source>
        <dbReference type="Proteomes" id="UP000012960"/>
    </source>
</evidence>
<evidence type="ECO:0000313" key="1">
    <source>
        <dbReference type="EnsemblPlants" id="Ma06_p23170.1"/>
    </source>
</evidence>
<proteinExistence type="predicted"/>
<dbReference type="Proteomes" id="UP000012960">
    <property type="component" value="Unplaced"/>
</dbReference>
<dbReference type="AlphaFoldDB" id="A0A804JJG2"/>
<keyword evidence="2" id="KW-1185">Reference proteome</keyword>
<organism evidence="1 2">
    <name type="scientific">Musa acuminata subsp. malaccensis</name>
    <name type="common">Wild banana</name>
    <name type="synonym">Musa malaccensis</name>
    <dbReference type="NCBI Taxonomy" id="214687"/>
    <lineage>
        <taxon>Eukaryota</taxon>
        <taxon>Viridiplantae</taxon>
        <taxon>Streptophyta</taxon>
        <taxon>Embryophyta</taxon>
        <taxon>Tracheophyta</taxon>
        <taxon>Spermatophyta</taxon>
        <taxon>Magnoliopsida</taxon>
        <taxon>Liliopsida</taxon>
        <taxon>Zingiberales</taxon>
        <taxon>Musaceae</taxon>
        <taxon>Musa</taxon>
    </lineage>
</organism>
<dbReference type="InParanoid" id="A0A804JJG2"/>